<evidence type="ECO:0000256" key="1">
    <source>
        <dbReference type="ARBA" id="ARBA00004430"/>
    </source>
</evidence>
<keyword evidence="19" id="KW-1185">Reference proteome</keyword>
<feature type="domain" description="Dynein heavy chain AAA module D4" evidence="16">
    <location>
        <begin position="1"/>
        <end position="123"/>
    </location>
</feature>
<gene>
    <name evidence="18" type="primary">DNAH10_2</name>
    <name evidence="18" type="ORF">OS493_004100</name>
</gene>
<evidence type="ECO:0000256" key="4">
    <source>
        <dbReference type="ARBA" id="ARBA00022701"/>
    </source>
</evidence>
<evidence type="ECO:0000256" key="14">
    <source>
        <dbReference type="SAM" id="Coils"/>
    </source>
</evidence>
<dbReference type="Pfam" id="PF12780">
    <property type="entry name" value="AAA_8"/>
    <property type="match status" value="1"/>
</dbReference>
<feature type="domain" description="Dynein heavy chain coiled coil stalk" evidence="15">
    <location>
        <begin position="171"/>
        <end position="499"/>
    </location>
</feature>
<dbReference type="Gene3D" id="6.10.140.1060">
    <property type="match status" value="1"/>
</dbReference>
<evidence type="ECO:0000256" key="11">
    <source>
        <dbReference type="ARBA" id="ARBA00023175"/>
    </source>
</evidence>
<dbReference type="InterPro" id="IPR027417">
    <property type="entry name" value="P-loop_NTPase"/>
</dbReference>
<evidence type="ECO:0000313" key="18">
    <source>
        <dbReference type="EMBL" id="KAJ7387134.1"/>
    </source>
</evidence>
<dbReference type="Proteomes" id="UP001163046">
    <property type="component" value="Unassembled WGS sequence"/>
</dbReference>
<evidence type="ECO:0000256" key="9">
    <source>
        <dbReference type="ARBA" id="ARBA00023054"/>
    </source>
</evidence>
<keyword evidence="13" id="KW-0966">Cell projection</keyword>
<evidence type="ECO:0000256" key="6">
    <source>
        <dbReference type="ARBA" id="ARBA00022741"/>
    </source>
</evidence>
<dbReference type="Gene3D" id="3.40.50.300">
    <property type="entry name" value="P-loop containing nucleotide triphosphate hydrolases"/>
    <property type="match status" value="2"/>
</dbReference>
<keyword evidence="4" id="KW-0493">Microtubule</keyword>
<dbReference type="GO" id="GO:0051959">
    <property type="term" value="F:dynein light intermediate chain binding"/>
    <property type="evidence" value="ECO:0007669"/>
    <property type="project" value="InterPro"/>
</dbReference>
<dbReference type="Gene3D" id="1.10.8.1220">
    <property type="match status" value="1"/>
</dbReference>
<dbReference type="SUPFAM" id="SSF52540">
    <property type="entry name" value="P-loop containing nucleoside triphosphate hydrolases"/>
    <property type="match status" value="1"/>
</dbReference>
<proteinExistence type="inferred from homology"/>
<sequence length="857" mass="97678">MVFLFTDAHVAMEGFLELINNMLTSGMVPALFADDEKEGIIGQVRDEANKVGVPPARESVWQYFVNKCANNLHIVLAMSPVGETLRTRCRNFPGLVNNCSIDWFTAWPQQALHAVASVFLGENTVGVFSKTFLQKLRRVNYTTPKNYLDFINTYNKLLEEKDKFVLEQCHRLDGGLSKLLAASEQLKELNEKLEVQKVAVTEKTEACEKLLIEIQRATEQANEKKAMAVGKRSEINEQNKEIVVEKADAEEALAMALPALEEAKLALQDLDKSDVTEIRSFAKPPRAVQCVSECIVVMRGYKEVSWKQAKGMMSEANFLKSLTEMDVDAITSPQVRRCREMLKELNITVEEMRDISRAGAGLLKFVVAVLGYCSVAREIKPKREKVARLERNFLLSKRELEKIEKEVKALDEELRNLGEKYDAAMREKSSLQEEAEIMERRLIAADKLISGLGSEKIRWTEDLEELKRQRVRLLGDCLLASAFLSYLGAFTWDFRRDMFRGTLQARHLLTNDVEISRWTSEGLPPDELSIENGILTTQASRYPLCIDPQQQALNWIKKKEEKNNLKVVTFNDPDFLKQLELAIKYGFPILFKDVDEYIDPVIDNREPGREFVILGDKEVDYDPSFRLYLNTKLSNPKYTPTHFSRTMVVNYTVTMKGLEDQLLSVIVGFERKELEEQRERLIQETSDNKRLLKDLEDTLLRELATSQGNMLDNVELVQTLEDTKSKAVEVAEKLKLGAKTAIDIDKLRDGYRPAAKLGAVLFFVLSEMSAVNSMYQYSLASYLQVFDLSLRKSLPDSILPKRLKNIMDTLTMNVYNYACTGKKKTLQQFPTTSFPVSTPLSRWRLGARRPAAILKAE</sequence>
<evidence type="ECO:0000256" key="13">
    <source>
        <dbReference type="ARBA" id="ARBA00023273"/>
    </source>
</evidence>
<keyword evidence="12" id="KW-0206">Cytoskeleton</keyword>
<evidence type="ECO:0000313" key="19">
    <source>
        <dbReference type="Proteomes" id="UP001163046"/>
    </source>
</evidence>
<dbReference type="PANTHER" id="PTHR22878">
    <property type="entry name" value="DYNEIN HEAVY CHAIN 6, AXONEMAL-LIKE-RELATED"/>
    <property type="match status" value="1"/>
</dbReference>
<accession>A0A9X0D6W8</accession>
<dbReference type="InterPro" id="IPR026983">
    <property type="entry name" value="DHC"/>
</dbReference>
<feature type="coiled-coil region" evidence="14">
    <location>
        <begin position="386"/>
        <end position="448"/>
    </location>
</feature>
<feature type="coiled-coil region" evidence="14">
    <location>
        <begin position="176"/>
        <end position="252"/>
    </location>
</feature>
<dbReference type="Pfam" id="PF12777">
    <property type="entry name" value="MT"/>
    <property type="match status" value="1"/>
</dbReference>
<keyword evidence="11" id="KW-0505">Motor protein</keyword>
<name>A0A9X0D6W8_9CNID</name>
<evidence type="ECO:0000256" key="10">
    <source>
        <dbReference type="ARBA" id="ARBA00023069"/>
    </source>
</evidence>
<evidence type="ECO:0000256" key="3">
    <source>
        <dbReference type="ARBA" id="ARBA00022490"/>
    </source>
</evidence>
<reference evidence="18" key="1">
    <citation type="submission" date="2023-01" db="EMBL/GenBank/DDBJ databases">
        <title>Genome assembly of the deep-sea coral Lophelia pertusa.</title>
        <authorList>
            <person name="Herrera S."/>
            <person name="Cordes E."/>
        </authorList>
    </citation>
    <scope>NUCLEOTIDE SEQUENCE</scope>
    <source>
        <strain evidence="18">USNM1676648</strain>
        <tissue evidence="18">Polyp</tissue>
    </source>
</reference>
<dbReference type="PANTHER" id="PTHR22878:SF63">
    <property type="entry name" value="DYNEIN AXONEMAL HEAVY CHAIN 10"/>
    <property type="match status" value="1"/>
</dbReference>
<dbReference type="Pfam" id="PF12781">
    <property type="entry name" value="AAA_9"/>
    <property type="match status" value="1"/>
</dbReference>
<comment type="subcellular location">
    <subcellularLocation>
        <location evidence="1">Cytoplasm</location>
        <location evidence="1">Cytoskeleton</location>
        <location evidence="1">Cilium axoneme</location>
    </subcellularLocation>
</comment>
<evidence type="ECO:0000256" key="2">
    <source>
        <dbReference type="ARBA" id="ARBA00008887"/>
    </source>
</evidence>
<dbReference type="GO" id="GO:0031514">
    <property type="term" value="C:motile cilium"/>
    <property type="evidence" value="ECO:0007669"/>
    <property type="project" value="UniProtKB-ARBA"/>
</dbReference>
<evidence type="ECO:0000259" key="16">
    <source>
        <dbReference type="Pfam" id="PF12780"/>
    </source>
</evidence>
<evidence type="ECO:0000256" key="8">
    <source>
        <dbReference type="ARBA" id="ARBA00023017"/>
    </source>
</evidence>
<dbReference type="GO" id="GO:0005930">
    <property type="term" value="C:axoneme"/>
    <property type="evidence" value="ECO:0007669"/>
    <property type="project" value="UniProtKB-SubCell"/>
</dbReference>
<keyword evidence="10" id="KW-0969">Cilium</keyword>
<protein>
    <submittedName>
        <fullName evidence="18">Dynein heavy chain 10, axonemal</fullName>
    </submittedName>
</protein>
<feature type="domain" description="Dynein heavy chain ATP-binding dynein motor region" evidence="17">
    <location>
        <begin position="517"/>
        <end position="730"/>
    </location>
</feature>
<keyword evidence="5" id="KW-0677">Repeat</keyword>
<keyword evidence="8" id="KW-0243">Dynein</keyword>
<evidence type="ECO:0000256" key="5">
    <source>
        <dbReference type="ARBA" id="ARBA00022737"/>
    </source>
</evidence>
<evidence type="ECO:0000256" key="7">
    <source>
        <dbReference type="ARBA" id="ARBA00022840"/>
    </source>
</evidence>
<organism evidence="18 19">
    <name type="scientific">Desmophyllum pertusum</name>
    <dbReference type="NCBI Taxonomy" id="174260"/>
    <lineage>
        <taxon>Eukaryota</taxon>
        <taxon>Metazoa</taxon>
        <taxon>Cnidaria</taxon>
        <taxon>Anthozoa</taxon>
        <taxon>Hexacorallia</taxon>
        <taxon>Scleractinia</taxon>
        <taxon>Caryophylliina</taxon>
        <taxon>Caryophylliidae</taxon>
        <taxon>Desmophyllum</taxon>
    </lineage>
</organism>
<dbReference type="InterPro" id="IPR024317">
    <property type="entry name" value="Dynein_heavy_chain_D4_dom"/>
</dbReference>
<dbReference type="EMBL" id="MU825874">
    <property type="protein sequence ID" value="KAJ7387134.1"/>
    <property type="molecule type" value="Genomic_DNA"/>
</dbReference>
<dbReference type="FunFam" id="3.40.50.300:FF:000049">
    <property type="entry name" value="Dynein, axonemal, heavy chain 5"/>
    <property type="match status" value="1"/>
</dbReference>
<dbReference type="FunFam" id="1.10.8.1220:FF:000001">
    <property type="entry name" value="Dynein axonemal heavy chain 5"/>
    <property type="match status" value="1"/>
</dbReference>
<dbReference type="GO" id="GO:0005524">
    <property type="term" value="F:ATP binding"/>
    <property type="evidence" value="ECO:0007669"/>
    <property type="project" value="UniProtKB-KW"/>
</dbReference>
<dbReference type="AlphaFoldDB" id="A0A9X0D6W8"/>
<comment type="similarity">
    <text evidence="2">Belongs to the dynein heavy chain family.</text>
</comment>
<keyword evidence="7" id="KW-0067">ATP-binding</keyword>
<comment type="caution">
    <text evidence="18">The sequence shown here is derived from an EMBL/GenBank/DDBJ whole genome shotgun (WGS) entry which is preliminary data.</text>
</comment>
<evidence type="ECO:0000259" key="17">
    <source>
        <dbReference type="Pfam" id="PF12781"/>
    </source>
</evidence>
<evidence type="ECO:0000256" key="12">
    <source>
        <dbReference type="ARBA" id="ARBA00023212"/>
    </source>
</evidence>
<keyword evidence="9 14" id="KW-0175">Coiled coil</keyword>
<dbReference type="GO" id="GO:0045505">
    <property type="term" value="F:dynein intermediate chain binding"/>
    <property type="evidence" value="ECO:0007669"/>
    <property type="project" value="InterPro"/>
</dbReference>
<dbReference type="InterPro" id="IPR035706">
    <property type="entry name" value="AAA_9"/>
</dbReference>
<dbReference type="OrthoDB" id="5956224at2759"/>
<evidence type="ECO:0000259" key="15">
    <source>
        <dbReference type="Pfam" id="PF12777"/>
    </source>
</evidence>
<dbReference type="Gene3D" id="1.20.920.20">
    <property type="match status" value="1"/>
</dbReference>
<dbReference type="GO" id="GO:0030286">
    <property type="term" value="C:dynein complex"/>
    <property type="evidence" value="ECO:0007669"/>
    <property type="project" value="UniProtKB-KW"/>
</dbReference>
<dbReference type="GO" id="GO:0005874">
    <property type="term" value="C:microtubule"/>
    <property type="evidence" value="ECO:0007669"/>
    <property type="project" value="UniProtKB-KW"/>
</dbReference>
<dbReference type="FunFam" id="1.20.920.20:FF:000008">
    <property type="entry name" value="Dynein heavy chain 10, axonemal"/>
    <property type="match status" value="1"/>
</dbReference>
<keyword evidence="6" id="KW-0547">Nucleotide-binding</keyword>
<dbReference type="GO" id="GO:0007018">
    <property type="term" value="P:microtubule-based movement"/>
    <property type="evidence" value="ECO:0007669"/>
    <property type="project" value="InterPro"/>
</dbReference>
<dbReference type="InterPro" id="IPR024743">
    <property type="entry name" value="Dynein_HC_stalk"/>
</dbReference>
<keyword evidence="3" id="KW-0963">Cytoplasm</keyword>